<keyword evidence="2" id="KW-0732">Signal</keyword>
<reference evidence="3 4" key="1">
    <citation type="submission" date="2020-04" db="EMBL/GenBank/DDBJ databases">
        <title>Massilia sp. RP-1-19 isolated from soil.</title>
        <authorList>
            <person name="Dahal R.H."/>
        </authorList>
    </citation>
    <scope>NUCLEOTIDE SEQUENCE [LARGE SCALE GENOMIC DNA]</scope>
    <source>
        <strain evidence="3 4">RP-1-19</strain>
    </source>
</reference>
<comment type="caution">
    <text evidence="3">The sequence shown here is derived from an EMBL/GenBank/DDBJ whole genome shotgun (WGS) entry which is preliminary data.</text>
</comment>
<evidence type="ECO:0000256" key="2">
    <source>
        <dbReference type="SAM" id="SignalP"/>
    </source>
</evidence>
<dbReference type="EMBL" id="JABBGG010000001">
    <property type="protein sequence ID" value="NML59833.1"/>
    <property type="molecule type" value="Genomic_DNA"/>
</dbReference>
<dbReference type="RefSeq" id="WP_169463528.1">
    <property type="nucleotide sequence ID" value="NZ_JABBGG010000001.1"/>
</dbReference>
<gene>
    <name evidence="3" type="ORF">HHL21_01785</name>
</gene>
<dbReference type="AlphaFoldDB" id="A0A848HKQ6"/>
<keyword evidence="4" id="KW-1185">Reference proteome</keyword>
<evidence type="ECO:0000256" key="1">
    <source>
        <dbReference type="SAM" id="MobiDB-lite"/>
    </source>
</evidence>
<feature type="region of interest" description="Disordered" evidence="1">
    <location>
        <begin position="29"/>
        <end position="52"/>
    </location>
</feature>
<proteinExistence type="predicted"/>
<evidence type="ECO:0000313" key="3">
    <source>
        <dbReference type="EMBL" id="NML59833.1"/>
    </source>
</evidence>
<dbReference type="InterPro" id="IPR042230">
    <property type="entry name" value="CusF_sf"/>
</dbReference>
<name>A0A848HKQ6_9BURK</name>
<dbReference type="Proteomes" id="UP000583752">
    <property type="component" value="Unassembled WGS sequence"/>
</dbReference>
<feature type="compositionally biased region" description="Low complexity" evidence="1">
    <location>
        <begin position="34"/>
        <end position="52"/>
    </location>
</feature>
<protein>
    <submittedName>
        <fullName evidence="3">RND transporter</fullName>
    </submittedName>
</protein>
<evidence type="ECO:0000313" key="4">
    <source>
        <dbReference type="Proteomes" id="UP000583752"/>
    </source>
</evidence>
<feature type="chain" id="PRO_5032925062" evidence="2">
    <location>
        <begin position="24"/>
        <end position="128"/>
    </location>
</feature>
<accession>A0A848HKQ6</accession>
<organism evidence="3 4">
    <name type="scientific">Massilia polaris</name>
    <dbReference type="NCBI Taxonomy" id="2728846"/>
    <lineage>
        <taxon>Bacteria</taxon>
        <taxon>Pseudomonadati</taxon>
        <taxon>Pseudomonadota</taxon>
        <taxon>Betaproteobacteria</taxon>
        <taxon>Burkholderiales</taxon>
        <taxon>Oxalobacteraceae</taxon>
        <taxon>Telluria group</taxon>
        <taxon>Massilia</taxon>
    </lineage>
</organism>
<feature type="signal peptide" evidence="2">
    <location>
        <begin position="1"/>
        <end position="23"/>
    </location>
</feature>
<dbReference type="Pfam" id="PF11604">
    <property type="entry name" value="CusF_Ec"/>
    <property type="match status" value="1"/>
</dbReference>
<dbReference type="InterPro" id="IPR021647">
    <property type="entry name" value="CusF_Ec"/>
</dbReference>
<sequence>MKAFTKISAVALIAAMSIATAFAQEAKHGEHATHGMAAAQAGHGSAHAGHQGDAVEMTDGEVKKADKEAGKITLRHGELKNLGMGAMTMVFRVKDPAMLTQVKAGDKVKFVAERVNGAFTVVQLVPAK</sequence>
<dbReference type="Gene3D" id="2.40.50.320">
    <property type="entry name" value="Copper binding periplasmic protein CusF"/>
    <property type="match status" value="1"/>
</dbReference>